<feature type="active site" description="Proton donor/acceptor" evidence="2">
    <location>
        <position position="104"/>
    </location>
</feature>
<dbReference type="SUPFAM" id="SSF63817">
    <property type="entry name" value="Sortase"/>
    <property type="match status" value="1"/>
</dbReference>
<sequence>MKTKGKVLEKKNKLRRWFGILLIFAGLLIAASMLYPQVYARFAPSPLMNPEVVAAGSFWLVIPEINVDSVVLGEVSRHTLNQAVAHLPGSGFPGEGTNIIIVGHQYNPATAHRPQSSFGLLDSLNQGDPIYLAYQEQVYTYLVEGKETLDADDPQLYILTGHEQLTLLTCAPMFHETKRLKVTALPAQ</sequence>
<dbReference type="InterPro" id="IPR023365">
    <property type="entry name" value="Sortase_dom-sf"/>
</dbReference>
<dbReference type="EMBL" id="ACJM01000001">
    <property type="protein sequence ID" value="EEG78758.1"/>
    <property type="molecule type" value="Genomic_DNA"/>
</dbReference>
<dbReference type="RefSeq" id="WP_008513720.1">
    <property type="nucleotide sequence ID" value="NZ_ACJM01000001.1"/>
</dbReference>
<dbReference type="eggNOG" id="COG3764">
    <property type="taxonomic scope" value="Bacteria"/>
</dbReference>
<reference evidence="3 4" key="1">
    <citation type="submission" date="2009-02" db="EMBL/GenBank/DDBJ databases">
        <title>Sequencing of the draft genome and assembly of Dethiobacter alkaliphilus AHT 1.</title>
        <authorList>
            <consortium name="US DOE Joint Genome Institute (JGI-PGF)"/>
            <person name="Lucas S."/>
            <person name="Copeland A."/>
            <person name="Lapidus A."/>
            <person name="Glavina del Rio T."/>
            <person name="Dalin E."/>
            <person name="Tice H."/>
            <person name="Bruce D."/>
            <person name="Goodwin L."/>
            <person name="Pitluck S."/>
            <person name="Larimer F."/>
            <person name="Land M.L."/>
            <person name="Hauser L."/>
            <person name="Muyzer G."/>
        </authorList>
    </citation>
    <scope>NUCLEOTIDE SEQUENCE [LARGE SCALE GENOMIC DNA]</scope>
    <source>
        <strain evidence="3 4">AHT 1</strain>
    </source>
</reference>
<evidence type="ECO:0000313" key="3">
    <source>
        <dbReference type="EMBL" id="EEG78758.1"/>
    </source>
</evidence>
<evidence type="ECO:0000313" key="4">
    <source>
        <dbReference type="Proteomes" id="UP000006443"/>
    </source>
</evidence>
<protein>
    <submittedName>
        <fullName evidence="3">Sortase family protein</fullName>
    </submittedName>
</protein>
<dbReference type="STRING" id="555088.DealDRAFT_0032"/>
<dbReference type="Gene3D" id="2.40.260.10">
    <property type="entry name" value="Sortase"/>
    <property type="match status" value="1"/>
</dbReference>
<dbReference type="OrthoDB" id="154054at2"/>
<accession>C0GC23</accession>
<keyword evidence="1" id="KW-0378">Hydrolase</keyword>
<dbReference type="Pfam" id="PF04203">
    <property type="entry name" value="Sortase"/>
    <property type="match status" value="1"/>
</dbReference>
<dbReference type="Proteomes" id="UP000006443">
    <property type="component" value="Unassembled WGS sequence"/>
</dbReference>
<keyword evidence="4" id="KW-1185">Reference proteome</keyword>
<dbReference type="InterPro" id="IPR005754">
    <property type="entry name" value="Sortase"/>
</dbReference>
<dbReference type="GO" id="GO:0016787">
    <property type="term" value="F:hydrolase activity"/>
    <property type="evidence" value="ECO:0007669"/>
    <property type="project" value="UniProtKB-KW"/>
</dbReference>
<name>C0GC23_DETAL</name>
<organism evidence="3 4">
    <name type="scientific">Dethiobacter alkaliphilus AHT 1</name>
    <dbReference type="NCBI Taxonomy" id="555088"/>
    <lineage>
        <taxon>Bacteria</taxon>
        <taxon>Bacillati</taxon>
        <taxon>Bacillota</taxon>
        <taxon>Dethiobacteria</taxon>
        <taxon>Dethiobacterales</taxon>
        <taxon>Dethiobacteraceae</taxon>
        <taxon>Dethiobacter</taxon>
    </lineage>
</organism>
<comment type="caution">
    <text evidence="3">The sequence shown here is derived from an EMBL/GenBank/DDBJ whole genome shotgun (WGS) entry which is preliminary data.</text>
</comment>
<proteinExistence type="predicted"/>
<dbReference type="AlphaFoldDB" id="C0GC23"/>
<gene>
    <name evidence="3" type="ORF">DealDRAFT_0032</name>
</gene>
<evidence type="ECO:0000256" key="2">
    <source>
        <dbReference type="PIRSR" id="PIRSR605754-1"/>
    </source>
</evidence>
<dbReference type="NCBIfam" id="TIGR01076">
    <property type="entry name" value="sortase_fam"/>
    <property type="match status" value="1"/>
</dbReference>
<evidence type="ECO:0000256" key="1">
    <source>
        <dbReference type="ARBA" id="ARBA00022801"/>
    </source>
</evidence>
<feature type="active site" description="Acyl-thioester intermediate" evidence="2">
    <location>
        <position position="170"/>
    </location>
</feature>
<dbReference type="CDD" id="cd00004">
    <property type="entry name" value="Sortase"/>
    <property type="match status" value="1"/>
</dbReference>